<feature type="binding site" evidence="2">
    <location>
        <begin position="204"/>
        <end position="211"/>
    </location>
    <ligand>
        <name>ATP</name>
        <dbReference type="ChEBI" id="CHEBI:30616"/>
    </ligand>
</feature>
<evidence type="ECO:0000313" key="5">
    <source>
        <dbReference type="Proteomes" id="UP000614410"/>
    </source>
</evidence>
<accession>A0A934KLK6</accession>
<feature type="domain" description="Fido" evidence="3">
    <location>
        <begin position="116"/>
        <end position="269"/>
    </location>
</feature>
<sequence>MSQLSFPDPAVIFQAAPPDTREQEVIGRVEALRTRLRQLTGQRGRWVGTLRRVSLARAIRGSNSIEGYIVSLDDAVAVADGEDPLDAAEETAAAVRGYRDAMTYIVQLSDDANFSYDESLLRSLHFMMTQYDLRNRPGLYRLGAIYVRDDSSGETVYEGPPGQDVRSLMLALTRALATADASEPAIVRAAMAHLNLVMIHPFKDGNGRMARALQTLVLARDGVLESPFCSVEEYLGHNTQTYYRVLAEVGGGTWQPQRDSRQWVRFMLTAHLRQAMTLLRRADDYERLWDRLSELIARNDLPERTITALSDAAMGFRVTNAIYRSHDEIGTDTASRDLRQMVERGLLQAVGERRGRHYVGSGRLRDVWRAIRSQRRVDDQVDPFAG</sequence>
<dbReference type="PANTHER" id="PTHR13504">
    <property type="entry name" value="FIDO DOMAIN-CONTAINING PROTEIN DDB_G0283145"/>
    <property type="match status" value="1"/>
</dbReference>
<dbReference type="EMBL" id="JAEKNN010000008">
    <property type="protein sequence ID" value="MBJ7608155.1"/>
    <property type="molecule type" value="Genomic_DNA"/>
</dbReference>
<protein>
    <submittedName>
        <fullName evidence="4">Fic family protein</fullName>
    </submittedName>
</protein>
<evidence type="ECO:0000256" key="1">
    <source>
        <dbReference type="PIRSR" id="PIRSR640198-1"/>
    </source>
</evidence>
<proteinExistence type="predicted"/>
<dbReference type="SUPFAM" id="SSF140931">
    <property type="entry name" value="Fic-like"/>
    <property type="match status" value="1"/>
</dbReference>
<dbReference type="AlphaFoldDB" id="A0A934KLK6"/>
<name>A0A934KLK6_9BACT</name>
<organism evidence="4 5">
    <name type="scientific">Candidatus Amunia macphersoniae</name>
    <dbReference type="NCBI Taxonomy" id="3127014"/>
    <lineage>
        <taxon>Bacteria</taxon>
        <taxon>Bacillati</taxon>
        <taxon>Candidatus Dormiibacterota</taxon>
        <taxon>Candidatus Dormibacteria</taxon>
        <taxon>Candidatus Aeolococcales</taxon>
        <taxon>Candidatus Aeolococcaceae</taxon>
        <taxon>Candidatus Amunia</taxon>
    </lineage>
</organism>
<dbReference type="Pfam" id="PF02661">
    <property type="entry name" value="Fic"/>
    <property type="match status" value="1"/>
</dbReference>
<dbReference type="InterPro" id="IPR040198">
    <property type="entry name" value="Fido_containing"/>
</dbReference>
<feature type="active site" evidence="1">
    <location>
        <position position="200"/>
    </location>
</feature>
<dbReference type="InterPro" id="IPR003812">
    <property type="entry name" value="Fido"/>
</dbReference>
<evidence type="ECO:0000313" key="4">
    <source>
        <dbReference type="EMBL" id="MBJ7608155.1"/>
    </source>
</evidence>
<evidence type="ECO:0000259" key="3">
    <source>
        <dbReference type="PROSITE" id="PS51459"/>
    </source>
</evidence>
<keyword evidence="2" id="KW-0547">Nucleotide-binding</keyword>
<dbReference type="PANTHER" id="PTHR13504:SF38">
    <property type="entry name" value="FIDO DOMAIN-CONTAINING PROTEIN"/>
    <property type="match status" value="1"/>
</dbReference>
<keyword evidence="2" id="KW-0067">ATP-binding</keyword>
<reference evidence="4 5" key="1">
    <citation type="submission" date="2020-10" db="EMBL/GenBank/DDBJ databases">
        <title>Ca. Dormibacterota MAGs.</title>
        <authorList>
            <person name="Montgomery K."/>
        </authorList>
    </citation>
    <scope>NUCLEOTIDE SEQUENCE [LARGE SCALE GENOMIC DNA]</scope>
    <source>
        <strain evidence="4">Mitchell_Peninsula_5</strain>
    </source>
</reference>
<comment type="caution">
    <text evidence="4">The sequence shown here is derived from an EMBL/GenBank/DDBJ whole genome shotgun (WGS) entry which is preliminary data.</text>
</comment>
<evidence type="ECO:0000256" key="2">
    <source>
        <dbReference type="PIRSR" id="PIRSR640198-2"/>
    </source>
</evidence>
<dbReference type="Gene3D" id="1.10.3290.10">
    <property type="entry name" value="Fido-like domain"/>
    <property type="match status" value="1"/>
</dbReference>
<dbReference type="PROSITE" id="PS51459">
    <property type="entry name" value="FIDO"/>
    <property type="match status" value="1"/>
</dbReference>
<dbReference type="GO" id="GO:0005524">
    <property type="term" value="F:ATP binding"/>
    <property type="evidence" value="ECO:0007669"/>
    <property type="project" value="UniProtKB-KW"/>
</dbReference>
<gene>
    <name evidence="4" type="ORF">JF887_01820</name>
</gene>
<dbReference type="InterPro" id="IPR036597">
    <property type="entry name" value="Fido-like_dom_sf"/>
</dbReference>
<dbReference type="Proteomes" id="UP000614410">
    <property type="component" value="Unassembled WGS sequence"/>
</dbReference>